<evidence type="ECO:0000256" key="2">
    <source>
        <dbReference type="ARBA" id="ARBA00022490"/>
    </source>
</evidence>
<dbReference type="EMBL" id="CP063458">
    <property type="protein sequence ID" value="QOV88573.1"/>
    <property type="molecule type" value="Genomic_DNA"/>
</dbReference>
<dbReference type="PROSITE" id="PS51883">
    <property type="entry name" value="OBG"/>
    <property type="match status" value="1"/>
</dbReference>
<keyword evidence="5 8" id="KW-0378">Hydrolase</keyword>
<dbReference type="EC" id="3.6.5.-" evidence="8"/>
<dbReference type="Proteomes" id="UP000593765">
    <property type="component" value="Chromosome"/>
</dbReference>
<dbReference type="AlphaFoldDB" id="A0A7M2WT22"/>
<evidence type="ECO:0000259" key="9">
    <source>
        <dbReference type="PROSITE" id="PS51710"/>
    </source>
</evidence>
<evidence type="ECO:0000313" key="12">
    <source>
        <dbReference type="Proteomes" id="UP000593765"/>
    </source>
</evidence>
<feature type="binding site" evidence="8">
    <location>
        <begin position="282"/>
        <end position="285"/>
    </location>
    <ligand>
        <name>GTP</name>
        <dbReference type="ChEBI" id="CHEBI:37565"/>
    </ligand>
</feature>
<dbReference type="GO" id="GO:0005737">
    <property type="term" value="C:cytoplasm"/>
    <property type="evidence" value="ECO:0007669"/>
    <property type="project" value="UniProtKB-SubCell"/>
</dbReference>
<dbReference type="InterPro" id="IPR036726">
    <property type="entry name" value="GTP1_OBG_dom_sf"/>
</dbReference>
<keyword evidence="6 8" id="KW-0460">Magnesium</keyword>
<dbReference type="PIRSF" id="PIRSF002401">
    <property type="entry name" value="GTP_bd_Obg/CgtA"/>
    <property type="match status" value="1"/>
</dbReference>
<dbReference type="NCBIfam" id="NF008955">
    <property type="entry name" value="PRK12297.1"/>
    <property type="match status" value="1"/>
</dbReference>
<feature type="binding site" evidence="8">
    <location>
        <begin position="190"/>
        <end position="194"/>
    </location>
    <ligand>
        <name>GTP</name>
        <dbReference type="ChEBI" id="CHEBI:37565"/>
    </ligand>
</feature>
<dbReference type="PRINTS" id="PR00326">
    <property type="entry name" value="GTP1OBG"/>
</dbReference>
<keyword evidence="7 8" id="KW-0342">GTP-binding</keyword>
<accession>A0A7M2WT22</accession>
<feature type="binding site" evidence="8">
    <location>
        <position position="192"/>
    </location>
    <ligand>
        <name>Mg(2+)</name>
        <dbReference type="ChEBI" id="CHEBI:18420"/>
    </ligand>
</feature>
<proteinExistence type="inferred from homology"/>
<dbReference type="InterPro" id="IPR014100">
    <property type="entry name" value="GTP-bd_Obg/CgtA"/>
</dbReference>
<feature type="domain" description="Obg" evidence="10">
    <location>
        <begin position="1"/>
        <end position="158"/>
    </location>
</feature>
<keyword evidence="2 8" id="KW-0963">Cytoplasm</keyword>
<organism evidence="11 12">
    <name type="scientific">Humisphaera borealis</name>
    <dbReference type="NCBI Taxonomy" id="2807512"/>
    <lineage>
        <taxon>Bacteria</taxon>
        <taxon>Pseudomonadati</taxon>
        <taxon>Planctomycetota</taxon>
        <taxon>Phycisphaerae</taxon>
        <taxon>Tepidisphaerales</taxon>
        <taxon>Tepidisphaeraceae</taxon>
        <taxon>Humisphaera</taxon>
    </lineage>
</organism>
<dbReference type="Gene3D" id="3.40.50.300">
    <property type="entry name" value="P-loop containing nucleotide triphosphate hydrolases"/>
    <property type="match status" value="1"/>
</dbReference>
<sequence>MFVDEAKIKVKAGDGGNGCVSFRREKYIPKGGPDGGDGGNGGSIIFVADIHKDTLLDFSGQHHWDAERGQSGMGKKMYGRGGKDLIIRVPAGTLIFDLDHGILLADMDTPDKQVVIAKGGKGGQGNFHFRSSTNQAPRYAEPGTIGEERNLRLELKLIADVGLVGMPNAGKSTLLRAISAARPKVADYPFTTLDPQLGIVDMGQDRRLVFADIPGLIEGAQHGAGLGHAFLRHIERTKVIVHMLDLYPSDGSNPADNYRTIRRELEAFSPKLAEKRELIAANKLDLATDNEAIDKLRSDLSDKTVYAISGASHMGCENLLEAIWKILQEKKQAEAPAGPAWHPVA</sequence>
<feature type="binding site" evidence="8">
    <location>
        <begin position="212"/>
        <end position="215"/>
    </location>
    <ligand>
        <name>GTP</name>
        <dbReference type="ChEBI" id="CHEBI:37565"/>
    </ligand>
</feature>
<protein>
    <recommendedName>
        <fullName evidence="8">GTPase Obg</fullName>
        <ecNumber evidence="8">3.6.5.-</ecNumber>
    </recommendedName>
    <alternativeName>
        <fullName evidence="8">GTP-binding protein Obg</fullName>
    </alternativeName>
</protein>
<dbReference type="Gene3D" id="2.70.210.12">
    <property type="entry name" value="GTP1/OBG domain"/>
    <property type="match status" value="1"/>
</dbReference>
<dbReference type="RefSeq" id="WP_206291562.1">
    <property type="nucleotide sequence ID" value="NZ_CP063458.1"/>
</dbReference>
<dbReference type="PROSITE" id="PS51710">
    <property type="entry name" value="G_OBG"/>
    <property type="match status" value="1"/>
</dbReference>
<gene>
    <name evidence="11" type="primary">obgE</name>
    <name evidence="8" type="synonym">obg</name>
    <name evidence="11" type="ORF">IPV69_20355</name>
</gene>
<dbReference type="GO" id="GO:0000287">
    <property type="term" value="F:magnesium ion binding"/>
    <property type="evidence" value="ECO:0007669"/>
    <property type="project" value="InterPro"/>
</dbReference>
<dbReference type="GO" id="GO:0043022">
    <property type="term" value="F:ribosome binding"/>
    <property type="evidence" value="ECO:0007669"/>
    <property type="project" value="UniProtKB-ARBA"/>
</dbReference>
<evidence type="ECO:0000256" key="6">
    <source>
        <dbReference type="ARBA" id="ARBA00022842"/>
    </source>
</evidence>
<dbReference type="InterPro" id="IPR006073">
    <property type="entry name" value="GTP-bd"/>
</dbReference>
<dbReference type="InterPro" id="IPR006169">
    <property type="entry name" value="GTP1_OBG_dom"/>
</dbReference>
<feature type="binding site" evidence="8">
    <location>
        <begin position="309"/>
        <end position="311"/>
    </location>
    <ligand>
        <name>GTP</name>
        <dbReference type="ChEBI" id="CHEBI:37565"/>
    </ligand>
</feature>
<dbReference type="PANTHER" id="PTHR11702:SF31">
    <property type="entry name" value="MITOCHONDRIAL RIBOSOME-ASSOCIATED GTPASE 2"/>
    <property type="match status" value="1"/>
</dbReference>
<dbReference type="InterPro" id="IPR006074">
    <property type="entry name" value="GTP1-OBG_CS"/>
</dbReference>
<feature type="binding site" evidence="8">
    <location>
        <position position="172"/>
    </location>
    <ligand>
        <name>Mg(2+)</name>
        <dbReference type="ChEBI" id="CHEBI:18420"/>
    </ligand>
</feature>
<feature type="binding site" evidence="8">
    <location>
        <begin position="165"/>
        <end position="172"/>
    </location>
    <ligand>
        <name>GTP</name>
        <dbReference type="ChEBI" id="CHEBI:37565"/>
    </ligand>
</feature>
<evidence type="ECO:0000256" key="3">
    <source>
        <dbReference type="ARBA" id="ARBA00022723"/>
    </source>
</evidence>
<keyword evidence="12" id="KW-1185">Reference proteome</keyword>
<dbReference type="KEGG" id="hbs:IPV69_20355"/>
<dbReference type="CDD" id="cd01898">
    <property type="entry name" value="Obg"/>
    <property type="match status" value="1"/>
</dbReference>
<evidence type="ECO:0000259" key="10">
    <source>
        <dbReference type="PROSITE" id="PS51883"/>
    </source>
</evidence>
<dbReference type="InterPro" id="IPR027417">
    <property type="entry name" value="P-loop_NTPase"/>
</dbReference>
<dbReference type="SUPFAM" id="SSF82051">
    <property type="entry name" value="Obg GTP-binding protein N-terminal domain"/>
    <property type="match status" value="1"/>
</dbReference>
<keyword evidence="3 8" id="KW-0479">Metal-binding</keyword>
<dbReference type="GO" id="GO:0003924">
    <property type="term" value="F:GTPase activity"/>
    <property type="evidence" value="ECO:0007669"/>
    <property type="project" value="UniProtKB-UniRule"/>
</dbReference>
<dbReference type="GO" id="GO:0042254">
    <property type="term" value="P:ribosome biogenesis"/>
    <property type="evidence" value="ECO:0007669"/>
    <property type="project" value="UniProtKB-UniRule"/>
</dbReference>
<comment type="subunit">
    <text evidence="8">Monomer.</text>
</comment>
<dbReference type="PANTHER" id="PTHR11702">
    <property type="entry name" value="DEVELOPMENTALLY REGULATED GTP-BINDING PROTEIN-RELATED"/>
    <property type="match status" value="1"/>
</dbReference>
<dbReference type="HAMAP" id="MF_01454">
    <property type="entry name" value="GTPase_Obg"/>
    <property type="match status" value="1"/>
</dbReference>
<dbReference type="Pfam" id="PF01018">
    <property type="entry name" value="GTP1_OBG"/>
    <property type="match status" value="1"/>
</dbReference>
<evidence type="ECO:0000256" key="5">
    <source>
        <dbReference type="ARBA" id="ARBA00022801"/>
    </source>
</evidence>
<dbReference type="SUPFAM" id="SSF52540">
    <property type="entry name" value="P-loop containing nucleoside triphosphate hydrolases"/>
    <property type="match status" value="1"/>
</dbReference>
<dbReference type="PROSITE" id="PS00905">
    <property type="entry name" value="GTP1_OBG"/>
    <property type="match status" value="1"/>
</dbReference>
<dbReference type="InterPro" id="IPR031167">
    <property type="entry name" value="G_OBG"/>
</dbReference>
<evidence type="ECO:0000256" key="4">
    <source>
        <dbReference type="ARBA" id="ARBA00022741"/>
    </source>
</evidence>
<dbReference type="Pfam" id="PF01926">
    <property type="entry name" value="MMR_HSR1"/>
    <property type="match status" value="1"/>
</dbReference>
<evidence type="ECO:0000256" key="8">
    <source>
        <dbReference type="HAMAP-Rule" id="MF_01454"/>
    </source>
</evidence>
<dbReference type="NCBIfam" id="NF008956">
    <property type="entry name" value="PRK12299.1"/>
    <property type="match status" value="1"/>
</dbReference>
<feature type="domain" description="OBG-type G" evidence="9">
    <location>
        <begin position="159"/>
        <end position="328"/>
    </location>
</feature>
<dbReference type="NCBIfam" id="TIGR02729">
    <property type="entry name" value="Obg_CgtA"/>
    <property type="match status" value="1"/>
</dbReference>
<name>A0A7M2WT22_9BACT</name>
<dbReference type="GO" id="GO:0005525">
    <property type="term" value="F:GTP binding"/>
    <property type="evidence" value="ECO:0007669"/>
    <property type="project" value="UniProtKB-UniRule"/>
</dbReference>
<evidence type="ECO:0000256" key="1">
    <source>
        <dbReference type="ARBA" id="ARBA00007699"/>
    </source>
</evidence>
<comment type="function">
    <text evidence="8">An essential GTPase which binds GTP, GDP and possibly (p)ppGpp with moderate affinity, with high nucleotide exchange rates and a fairly low GTP hydrolysis rate. Plays a role in control of the cell cycle, stress response, ribosome biogenesis and in those bacteria that undergo differentiation, in morphogenesis control.</text>
</comment>
<dbReference type="FunFam" id="2.70.210.12:FF:000001">
    <property type="entry name" value="GTPase Obg"/>
    <property type="match status" value="1"/>
</dbReference>
<evidence type="ECO:0000256" key="7">
    <source>
        <dbReference type="ARBA" id="ARBA00023134"/>
    </source>
</evidence>
<dbReference type="InterPro" id="IPR045086">
    <property type="entry name" value="OBG_GTPase"/>
</dbReference>
<comment type="similarity">
    <text evidence="1 8">Belongs to the TRAFAC class OBG-HflX-like GTPase superfamily. OBG GTPase family.</text>
</comment>
<comment type="subcellular location">
    <subcellularLocation>
        <location evidence="8">Cytoplasm</location>
    </subcellularLocation>
</comment>
<keyword evidence="4 8" id="KW-0547">Nucleotide-binding</keyword>
<evidence type="ECO:0000313" key="11">
    <source>
        <dbReference type="EMBL" id="QOV88573.1"/>
    </source>
</evidence>
<comment type="cofactor">
    <cofactor evidence="8">
        <name>Mg(2+)</name>
        <dbReference type="ChEBI" id="CHEBI:18420"/>
    </cofactor>
</comment>
<reference evidence="11 12" key="1">
    <citation type="submission" date="2020-10" db="EMBL/GenBank/DDBJ databases">
        <title>Wide distribution of Phycisphaera-like planctomycetes from WD2101 soil group in peatlands and genome analysis of the first cultivated representative.</title>
        <authorList>
            <person name="Dedysh S.N."/>
            <person name="Beletsky A.V."/>
            <person name="Ivanova A."/>
            <person name="Kulichevskaya I.S."/>
            <person name="Suzina N.E."/>
            <person name="Philippov D.A."/>
            <person name="Rakitin A.L."/>
            <person name="Mardanov A.V."/>
            <person name="Ravin N.V."/>
        </authorList>
    </citation>
    <scope>NUCLEOTIDE SEQUENCE [LARGE SCALE GENOMIC DNA]</scope>
    <source>
        <strain evidence="11 12">M1803</strain>
    </source>
</reference>